<evidence type="ECO:0000313" key="1">
    <source>
        <dbReference type="EMBL" id="WZN53694.1"/>
    </source>
</evidence>
<evidence type="ECO:0000313" key="2">
    <source>
        <dbReference type="Proteomes" id="UP001485301"/>
    </source>
</evidence>
<sequence>MVGNKEKELSLFDFQSQFSSDADCLAYLSALKWQDGYKCKKCGYGSFCKGIKEHDRQCNRCRYLESPTAGTLFHKVKFPLVKAFYAVYFISTNKKGIASTELGRKLGIKQKVAWLFKRKVMKAMESSGKFPLRGVVEVDETFVGGQDENSKGRKKGKKKLVVVAIEKKGNGVSRFYAKVIDKADAINLGSFMKQNIEPQAKVTTDKWTGYKPILKDFENMERVKSGKKGENFPELHRVIMTFKSWLRGMYHHVGDLQEYINEYTYRFNRSFMKGNIFDNLVYRMICHKPEQYNMIIA</sequence>
<accession>A0ACD5BVT4</accession>
<keyword evidence="2" id="KW-1185">Reference proteome</keyword>
<reference evidence="1" key="1">
    <citation type="submission" date="2024-04" db="EMBL/GenBank/DDBJ databases">
        <title>Complete genome sequence of Sphingobacterium thalpophiium BAA-1094.</title>
        <authorList>
            <person name="Adaikpoh B.I."/>
        </authorList>
    </citation>
    <scope>NUCLEOTIDE SEQUENCE</scope>
    <source>
        <strain evidence="1">BAA-1094</strain>
    </source>
</reference>
<dbReference type="EMBL" id="CP151087">
    <property type="protein sequence ID" value="WZN53694.1"/>
    <property type="molecule type" value="Genomic_DNA"/>
</dbReference>
<name>A0ACD5BVT4_9SPHI</name>
<organism evidence="1 2">
    <name type="scientific">Sphingobacterium thalpophilum</name>
    <dbReference type="NCBI Taxonomy" id="259"/>
    <lineage>
        <taxon>Bacteria</taxon>
        <taxon>Pseudomonadati</taxon>
        <taxon>Bacteroidota</taxon>
        <taxon>Sphingobacteriia</taxon>
        <taxon>Sphingobacteriales</taxon>
        <taxon>Sphingobacteriaceae</taxon>
        <taxon>Sphingobacterium</taxon>
    </lineage>
</organism>
<gene>
    <name evidence="1" type="ORF">AACH28_13610</name>
</gene>
<proteinExistence type="predicted"/>
<protein>
    <submittedName>
        <fullName evidence="1">IS1595 family transposase</fullName>
    </submittedName>
</protein>
<dbReference type="Proteomes" id="UP001485301">
    <property type="component" value="Chromosome"/>
</dbReference>